<dbReference type="Gene3D" id="1.10.220.150">
    <property type="entry name" value="Arf GTPase activating protein"/>
    <property type="match status" value="1"/>
</dbReference>
<dbReference type="InterPro" id="IPR038508">
    <property type="entry name" value="ArfGAP_dom_sf"/>
</dbReference>
<dbReference type="EMBL" id="CM010722">
    <property type="protein sequence ID" value="RZC74181.1"/>
    <property type="molecule type" value="Genomic_DNA"/>
</dbReference>
<keyword evidence="1" id="KW-0479">Metal-binding</keyword>
<organism evidence="4 5">
    <name type="scientific">Papaver somniferum</name>
    <name type="common">Opium poppy</name>
    <dbReference type="NCBI Taxonomy" id="3469"/>
    <lineage>
        <taxon>Eukaryota</taxon>
        <taxon>Viridiplantae</taxon>
        <taxon>Streptophyta</taxon>
        <taxon>Embryophyta</taxon>
        <taxon>Tracheophyta</taxon>
        <taxon>Spermatophyta</taxon>
        <taxon>Magnoliopsida</taxon>
        <taxon>Ranunculales</taxon>
        <taxon>Papaveraceae</taxon>
        <taxon>Papaveroideae</taxon>
        <taxon>Papaver</taxon>
    </lineage>
</organism>
<evidence type="ECO:0000313" key="4">
    <source>
        <dbReference type="EMBL" id="RZC74181.1"/>
    </source>
</evidence>
<dbReference type="InterPro" id="IPR037278">
    <property type="entry name" value="ARFGAP/RecO"/>
</dbReference>
<feature type="region of interest" description="Disordered" evidence="3">
    <location>
        <begin position="121"/>
        <end position="196"/>
    </location>
</feature>
<evidence type="ECO:0000256" key="3">
    <source>
        <dbReference type="SAM" id="MobiDB-lite"/>
    </source>
</evidence>
<keyword evidence="5" id="KW-1185">Reference proteome</keyword>
<evidence type="ECO:0000256" key="1">
    <source>
        <dbReference type="ARBA" id="ARBA00022723"/>
    </source>
</evidence>
<dbReference type="GO" id="GO:0048205">
    <property type="term" value="P:COPI coating of Golgi vesicle"/>
    <property type="evidence" value="ECO:0007669"/>
    <property type="project" value="TreeGrafter"/>
</dbReference>
<keyword evidence="2" id="KW-0862">Zinc</keyword>
<dbReference type="AlphaFoldDB" id="A0A4Y7KPT7"/>
<gene>
    <name evidence="4" type="ORF">C5167_049656</name>
</gene>
<reference evidence="4 5" key="1">
    <citation type="journal article" date="2018" name="Science">
        <title>The opium poppy genome and morphinan production.</title>
        <authorList>
            <person name="Guo L."/>
            <person name="Winzer T."/>
            <person name="Yang X."/>
            <person name="Li Y."/>
            <person name="Ning Z."/>
            <person name="He Z."/>
            <person name="Teodor R."/>
            <person name="Lu Y."/>
            <person name="Bowser T.A."/>
            <person name="Graham I.A."/>
            <person name="Ye K."/>
        </authorList>
    </citation>
    <scope>NUCLEOTIDE SEQUENCE [LARGE SCALE GENOMIC DNA]</scope>
    <source>
        <strain evidence="5">cv. HN1</strain>
        <tissue evidence="4">Leaves</tissue>
    </source>
</reference>
<dbReference type="GO" id="GO:0000139">
    <property type="term" value="C:Golgi membrane"/>
    <property type="evidence" value="ECO:0007669"/>
    <property type="project" value="GOC"/>
</dbReference>
<evidence type="ECO:0000256" key="2">
    <source>
        <dbReference type="ARBA" id="ARBA00022833"/>
    </source>
</evidence>
<accession>A0A4Y7KPT7</accession>
<sequence length="349" mass="38536">MVLNIICFQKQSNRTMRSVNLDSWTPEQLKMMSFGGNGCALTFFKQHGWTDGEKSKYKSRAAELYKQLFSKEVTKIAVEDSANPINGFEPFPELKFVEDPKVKVLETHPILEIPAPKAPCHPVATSSVRKPISARRTATKTGGLGVRKLTTKPSESLYDQKAEEPAPPVVAKPANDPGQKTETSNSGNTRVNGHVTAPKEPLSVTQLVRETAAVMQELTQSGQATCIYLESAPDYLHVYSTPPSVLGTDDRGFTSNENEAPSILTTVGDDEYWSEEAQEISFFSTVNDEGVESGGSCSGKLRLLVMTEMRLQLWVDWKEVASEPRTQHMNALLDIICEVLDKFIVIRGP</sequence>
<dbReference type="SUPFAM" id="SSF57863">
    <property type="entry name" value="ArfGap/RecO-like zinc finger"/>
    <property type="match status" value="1"/>
</dbReference>
<proteinExistence type="predicted"/>
<dbReference type="Proteomes" id="UP000316621">
    <property type="component" value="Chromosome 8"/>
</dbReference>
<evidence type="ECO:0000313" key="5">
    <source>
        <dbReference type="Proteomes" id="UP000316621"/>
    </source>
</evidence>
<dbReference type="Gramene" id="RZC74181">
    <property type="protein sequence ID" value="RZC74181"/>
    <property type="gene ID" value="C5167_049656"/>
</dbReference>
<evidence type="ECO:0008006" key="6">
    <source>
        <dbReference type="Google" id="ProtNLM"/>
    </source>
</evidence>
<dbReference type="GO" id="GO:0046872">
    <property type="term" value="F:metal ion binding"/>
    <property type="evidence" value="ECO:0007669"/>
    <property type="project" value="UniProtKB-KW"/>
</dbReference>
<dbReference type="PANTHER" id="PTHR45686:SF4">
    <property type="entry name" value="ADP-RIBOSYLATION FACTOR GTPASE ACTIVATING PROTEIN 3, ISOFORM H"/>
    <property type="match status" value="1"/>
</dbReference>
<dbReference type="STRING" id="3469.A0A4Y7KPT7"/>
<feature type="compositionally biased region" description="Polar residues" evidence="3">
    <location>
        <begin position="178"/>
        <end position="191"/>
    </location>
</feature>
<dbReference type="PANTHER" id="PTHR45686">
    <property type="entry name" value="ADP-RIBOSYLATION FACTOR GTPASE ACTIVATING PROTEIN 3, ISOFORM H-RELATED"/>
    <property type="match status" value="1"/>
</dbReference>
<name>A0A4Y7KPT7_PAPSO</name>
<protein>
    <recommendedName>
        <fullName evidence="6">Arf-GAP domain-containing protein</fullName>
    </recommendedName>
</protein>